<feature type="domain" description="Sigma-54 factor interaction" evidence="3">
    <location>
        <begin position="188"/>
        <end position="426"/>
    </location>
</feature>
<dbReference type="Pfam" id="PF06956">
    <property type="entry name" value="RtcR"/>
    <property type="match status" value="1"/>
</dbReference>
<dbReference type="InterPro" id="IPR002078">
    <property type="entry name" value="Sigma_54_int"/>
</dbReference>
<dbReference type="SMART" id="SM00382">
    <property type="entry name" value="AAA"/>
    <property type="match status" value="1"/>
</dbReference>
<evidence type="ECO:0000256" key="2">
    <source>
        <dbReference type="ARBA" id="ARBA00022840"/>
    </source>
</evidence>
<dbReference type="EMBL" id="CP036432">
    <property type="protein sequence ID" value="QDV88353.1"/>
    <property type="molecule type" value="Genomic_DNA"/>
</dbReference>
<evidence type="ECO:0000313" key="5">
    <source>
        <dbReference type="Proteomes" id="UP000318081"/>
    </source>
</evidence>
<keyword evidence="2" id="KW-0067">ATP-binding</keyword>
<dbReference type="PROSITE" id="PS50045">
    <property type="entry name" value="SIGMA54_INTERACT_4"/>
    <property type="match status" value="1"/>
</dbReference>
<dbReference type="InterPro" id="IPR058031">
    <property type="entry name" value="AAA_lid_NorR"/>
</dbReference>
<dbReference type="InterPro" id="IPR027417">
    <property type="entry name" value="P-loop_NTPase"/>
</dbReference>
<dbReference type="Gene3D" id="1.10.8.60">
    <property type="match status" value="1"/>
</dbReference>
<organism evidence="4 5">
    <name type="scientific">Stieleria magnilauensis</name>
    <dbReference type="NCBI Taxonomy" id="2527963"/>
    <lineage>
        <taxon>Bacteria</taxon>
        <taxon>Pseudomonadati</taxon>
        <taxon>Planctomycetota</taxon>
        <taxon>Planctomycetia</taxon>
        <taxon>Pirellulales</taxon>
        <taxon>Pirellulaceae</taxon>
        <taxon>Stieleria</taxon>
    </lineage>
</organism>
<dbReference type="SUPFAM" id="SSF52540">
    <property type="entry name" value="P-loop containing nucleoside triphosphate hydrolases"/>
    <property type="match status" value="1"/>
</dbReference>
<dbReference type="InterPro" id="IPR017183">
    <property type="entry name" value="Sigma54_dep_tscrpt_act_RtcR"/>
</dbReference>
<evidence type="ECO:0000256" key="1">
    <source>
        <dbReference type="ARBA" id="ARBA00022741"/>
    </source>
</evidence>
<dbReference type="InterPro" id="IPR003593">
    <property type="entry name" value="AAA+_ATPase"/>
</dbReference>
<keyword evidence="5" id="KW-1185">Reference proteome</keyword>
<dbReference type="PIRSF" id="PIRSF037354">
    <property type="entry name" value="Txn_actvtr_RtcR"/>
    <property type="match status" value="1"/>
</dbReference>
<reference evidence="4 5" key="1">
    <citation type="submission" date="2019-02" db="EMBL/GenBank/DDBJ databases">
        <title>Deep-cultivation of Planctomycetes and their phenomic and genomic characterization uncovers novel biology.</title>
        <authorList>
            <person name="Wiegand S."/>
            <person name="Jogler M."/>
            <person name="Boedeker C."/>
            <person name="Pinto D."/>
            <person name="Vollmers J."/>
            <person name="Rivas-Marin E."/>
            <person name="Kohn T."/>
            <person name="Peeters S.H."/>
            <person name="Heuer A."/>
            <person name="Rast P."/>
            <person name="Oberbeckmann S."/>
            <person name="Bunk B."/>
            <person name="Jeske O."/>
            <person name="Meyerdierks A."/>
            <person name="Storesund J.E."/>
            <person name="Kallscheuer N."/>
            <person name="Luecker S."/>
            <person name="Lage O.M."/>
            <person name="Pohl T."/>
            <person name="Merkel B.J."/>
            <person name="Hornburger P."/>
            <person name="Mueller R.-W."/>
            <person name="Bruemmer F."/>
            <person name="Labrenz M."/>
            <person name="Spormann A.M."/>
            <person name="Op den Camp H."/>
            <person name="Overmann J."/>
            <person name="Amann R."/>
            <person name="Jetten M.S.M."/>
            <person name="Mascher T."/>
            <person name="Medema M.H."/>
            <person name="Devos D.P."/>
            <person name="Kaster A.-K."/>
            <person name="Ovreas L."/>
            <person name="Rohde M."/>
            <person name="Galperin M.Y."/>
            <person name="Jogler C."/>
        </authorList>
    </citation>
    <scope>NUCLEOTIDE SEQUENCE [LARGE SCALE GENOMIC DNA]</scope>
    <source>
        <strain evidence="4 5">TBK1r</strain>
    </source>
</reference>
<dbReference type="Pfam" id="PF00158">
    <property type="entry name" value="Sigma54_activat"/>
    <property type="match status" value="1"/>
</dbReference>
<dbReference type="InterPro" id="IPR009715">
    <property type="entry name" value="RtcR"/>
</dbReference>
<sequence>MNKKLVVIGLLGTKLDHVSKRKDRWQQWRPTVAACQQPDLLVDRLDLLFDRHNTSLASRVAADIESVSPETTVQLHSLVMNDPWDFEDVYATLYSFARDYPFDTEREDYLIHITTGSHVSQICLFLLTESRHLPGALLQTSPSGRRNGPGDPAGMHRIIDLDLSRYDQLAKRFQQEHRESQSFLKAGIETRDERFNALIERIEHVTTATTAPILLTGPTGAGKTQLAKRIFQLKRNRDLVAGELVEVNCATIRGDQAMSTLFGHKKGAFTGAATDRPGLLKAADGGVLFLDEIGELGLDEQAMLLRAIEEKQFMPVGSDDSTSSDFQLIAGTNRDLTADVAAGRFREDLLARINLWTFHLPGLAERRDDIDPNLDFELARFAESAGRKVSMNKESRARFLAFAADPATTWRGNFRDLNAAVTRMATLAIGGRIGIEQVDEEIARLRDNWRAGRTEPGDNDHQTVLASLLRPEQIDDIDHFDRVQLAEVIRVCRRSKSLSAAGRELFQVSRLAKLRPNDADRLRKYLSKFDLRWEHIQSNC</sequence>
<dbReference type="Proteomes" id="UP000318081">
    <property type="component" value="Chromosome"/>
</dbReference>
<evidence type="ECO:0000313" key="4">
    <source>
        <dbReference type="EMBL" id="QDV88353.1"/>
    </source>
</evidence>
<evidence type="ECO:0000259" key="3">
    <source>
        <dbReference type="PROSITE" id="PS50045"/>
    </source>
</evidence>
<protein>
    <submittedName>
        <fullName evidence="4">Transcriptional regulatory protein ZraR</fullName>
    </submittedName>
</protein>
<dbReference type="CDD" id="cd00009">
    <property type="entry name" value="AAA"/>
    <property type="match status" value="1"/>
</dbReference>
<dbReference type="Pfam" id="PF25601">
    <property type="entry name" value="AAA_lid_14"/>
    <property type="match status" value="1"/>
</dbReference>
<dbReference type="PANTHER" id="PTHR32071:SF14">
    <property type="entry name" value="TRANSCRIPTIONAL REGULATORY PROTEIN RTCR"/>
    <property type="match status" value="1"/>
</dbReference>
<dbReference type="RefSeq" id="WP_145220595.1">
    <property type="nucleotide sequence ID" value="NZ_CP036432.1"/>
</dbReference>
<accession>A0ABX5Y248</accession>
<name>A0ABX5Y248_9BACT</name>
<gene>
    <name evidence="4" type="primary">zraR_14</name>
    <name evidence="4" type="ORF">TBK1r_73850</name>
</gene>
<dbReference type="NCBIfam" id="NF038308">
    <property type="entry name" value="RNA_repair_RtcR"/>
    <property type="match status" value="1"/>
</dbReference>
<dbReference type="Gene3D" id="3.40.50.300">
    <property type="entry name" value="P-loop containing nucleotide triphosphate hydrolases"/>
    <property type="match status" value="1"/>
</dbReference>
<proteinExistence type="predicted"/>
<keyword evidence="1" id="KW-0547">Nucleotide-binding</keyword>
<dbReference type="PANTHER" id="PTHR32071">
    <property type="entry name" value="TRANSCRIPTIONAL REGULATORY PROTEIN"/>
    <property type="match status" value="1"/>
</dbReference>